<evidence type="ECO:0000313" key="2">
    <source>
        <dbReference type="EMBL" id="MDD9327039.1"/>
    </source>
</evidence>
<dbReference type="PROSITE" id="PS51257">
    <property type="entry name" value="PROKAR_LIPOPROTEIN"/>
    <property type="match status" value="1"/>
</dbReference>
<evidence type="ECO:0008006" key="5">
    <source>
        <dbReference type="Google" id="ProtNLM"/>
    </source>
</evidence>
<organism evidence="2">
    <name type="scientific">Neisseria leonii</name>
    <dbReference type="NCBI Taxonomy" id="2995413"/>
    <lineage>
        <taxon>Bacteria</taxon>
        <taxon>Pseudomonadati</taxon>
        <taxon>Pseudomonadota</taxon>
        <taxon>Betaproteobacteria</taxon>
        <taxon>Neisseriales</taxon>
        <taxon>Neisseriaceae</taxon>
        <taxon>Neisseria</taxon>
    </lineage>
</organism>
<dbReference type="RefSeq" id="WP_274584337.1">
    <property type="nucleotide sequence ID" value="NZ_CP145811.1"/>
</dbReference>
<feature type="chain" id="PRO_5042786873" description="Lipoprotein" evidence="1">
    <location>
        <begin position="19"/>
        <end position="148"/>
    </location>
</feature>
<keyword evidence="4" id="KW-1185">Reference proteome</keyword>
<proteinExistence type="predicted"/>
<evidence type="ECO:0000313" key="4">
    <source>
        <dbReference type="Proteomes" id="UP001149607"/>
    </source>
</evidence>
<dbReference type="EMBL" id="CP146598">
    <property type="protein sequence ID" value="WWY03440.1"/>
    <property type="molecule type" value="Genomic_DNA"/>
</dbReference>
<dbReference type="AlphaFoldDB" id="A0A9X4IA57"/>
<keyword evidence="1" id="KW-0732">Signal</keyword>
<dbReference type="Proteomes" id="UP001149607">
    <property type="component" value="Chromosome"/>
</dbReference>
<dbReference type="EMBL" id="JAPQFL010000001">
    <property type="protein sequence ID" value="MDD9327039.1"/>
    <property type="molecule type" value="Genomic_DNA"/>
</dbReference>
<feature type="signal peptide" evidence="1">
    <location>
        <begin position="1"/>
        <end position="18"/>
    </location>
</feature>
<name>A0A9X4IA57_9NEIS</name>
<evidence type="ECO:0000313" key="3">
    <source>
        <dbReference type="EMBL" id="WWY03440.1"/>
    </source>
</evidence>
<reference evidence="2" key="1">
    <citation type="submission" date="2022-10" db="EMBL/GenBank/DDBJ databases">
        <authorList>
            <person name="Boutroux M."/>
        </authorList>
    </citation>
    <scope>NUCLEOTIDE SEQUENCE</scope>
    <source>
        <strain evidence="2">51.81</strain>
    </source>
</reference>
<sequence length="148" mass="15195">MMKNIFLAAAVFLLAACAATQPVGRQMGQIRQAAVAKGQAVDQMLFVRVPSPGNPVSEGMMLAALAAGTQSNAVKGITEILTARPNAPLGIVGDSRAVNVATLKRALSGLPVVPAAREYAVYLDASPADLAALQQAAAGKNIRIFGLQ</sequence>
<reference evidence="3" key="2">
    <citation type="submission" date="2024-02" db="EMBL/GenBank/DDBJ databases">
        <title>Neisseria leonii sp. nov.</title>
        <authorList>
            <person name="Boutroux M."/>
            <person name="Favre-Rochex S."/>
            <person name="Gorgette O."/>
            <person name="Touak G."/>
            <person name="Muhle E."/>
            <person name="Chesneau O."/>
            <person name="Clermont D."/>
            <person name="Rahi P."/>
        </authorList>
    </citation>
    <scope>NUCLEOTIDE SEQUENCE</scope>
    <source>
        <strain evidence="3">51.81</strain>
    </source>
</reference>
<gene>
    <name evidence="2" type="ORF">ORY91_000418</name>
    <name evidence="3" type="ORF">V9W64_01460</name>
</gene>
<accession>A0A9X4IA57</accession>
<protein>
    <recommendedName>
        <fullName evidence="5">Lipoprotein</fullName>
    </recommendedName>
</protein>
<evidence type="ECO:0000256" key="1">
    <source>
        <dbReference type="SAM" id="SignalP"/>
    </source>
</evidence>